<keyword evidence="4 5" id="KW-0732">Signal</keyword>
<dbReference type="InterPro" id="IPR006311">
    <property type="entry name" value="TAT_signal"/>
</dbReference>
<dbReference type="PIRSF" id="PIRSF002741">
    <property type="entry name" value="MppA"/>
    <property type="match status" value="1"/>
</dbReference>
<organism evidence="7 8">
    <name type="scientific">Roseomonas elaeocarpi</name>
    <dbReference type="NCBI Taxonomy" id="907779"/>
    <lineage>
        <taxon>Bacteria</taxon>
        <taxon>Pseudomonadati</taxon>
        <taxon>Pseudomonadota</taxon>
        <taxon>Alphaproteobacteria</taxon>
        <taxon>Acetobacterales</taxon>
        <taxon>Roseomonadaceae</taxon>
        <taxon>Roseomonas</taxon>
    </lineage>
</organism>
<evidence type="ECO:0000256" key="3">
    <source>
        <dbReference type="ARBA" id="ARBA00022448"/>
    </source>
</evidence>
<dbReference type="Gene3D" id="3.90.76.10">
    <property type="entry name" value="Dipeptide-binding Protein, Domain 1"/>
    <property type="match status" value="1"/>
</dbReference>
<evidence type="ECO:0000256" key="1">
    <source>
        <dbReference type="ARBA" id="ARBA00004418"/>
    </source>
</evidence>
<reference evidence="7 8" key="1">
    <citation type="submission" date="2024-09" db="EMBL/GenBank/DDBJ databases">
        <authorList>
            <person name="Sun Q."/>
            <person name="Mori K."/>
        </authorList>
    </citation>
    <scope>NUCLEOTIDE SEQUENCE [LARGE SCALE GENOMIC DNA]</scope>
    <source>
        <strain evidence="7 8">TBRC 5777</strain>
    </source>
</reference>
<dbReference type="CDD" id="cd08498">
    <property type="entry name" value="PBP2_NikA_DppA_OppA_like_2"/>
    <property type="match status" value="1"/>
</dbReference>
<evidence type="ECO:0000313" key="7">
    <source>
        <dbReference type="EMBL" id="MFC0407175.1"/>
    </source>
</evidence>
<dbReference type="InterPro" id="IPR039424">
    <property type="entry name" value="SBP_5"/>
</dbReference>
<dbReference type="Gene3D" id="3.10.105.10">
    <property type="entry name" value="Dipeptide-binding Protein, Domain 3"/>
    <property type="match status" value="1"/>
</dbReference>
<dbReference type="PANTHER" id="PTHR30290">
    <property type="entry name" value="PERIPLASMIC BINDING COMPONENT OF ABC TRANSPORTER"/>
    <property type="match status" value="1"/>
</dbReference>
<name>A0ABV6JN91_9PROT</name>
<dbReference type="RefSeq" id="WP_377042868.1">
    <property type="nucleotide sequence ID" value="NZ_JBHLUN010000002.1"/>
</dbReference>
<comment type="similarity">
    <text evidence="2">Belongs to the bacterial solute-binding protein 5 family.</text>
</comment>
<dbReference type="EMBL" id="JBHLUN010000002">
    <property type="protein sequence ID" value="MFC0407175.1"/>
    <property type="molecule type" value="Genomic_DNA"/>
</dbReference>
<evidence type="ECO:0000313" key="8">
    <source>
        <dbReference type="Proteomes" id="UP001589865"/>
    </source>
</evidence>
<keyword evidence="3" id="KW-0813">Transport</keyword>
<feature type="signal peptide" evidence="5">
    <location>
        <begin position="1"/>
        <end position="30"/>
    </location>
</feature>
<comment type="caution">
    <text evidence="7">The sequence shown here is derived from an EMBL/GenBank/DDBJ whole genome shotgun (WGS) entry which is preliminary data.</text>
</comment>
<dbReference type="PROSITE" id="PS51318">
    <property type="entry name" value="TAT"/>
    <property type="match status" value="1"/>
</dbReference>
<accession>A0ABV6JN91</accession>
<evidence type="ECO:0000256" key="5">
    <source>
        <dbReference type="SAM" id="SignalP"/>
    </source>
</evidence>
<sequence>MSQFRPTRRWLTRGALGLAPALAMSPGWLGAALAQGAGSNGRLRVGMAAPNTTLDPHFQSNAPNNAVASHIFDALVTNDETSDSKPGLAQSWHALDDTHWELTLRPGVHFTDGTLFTAADAIASLERPTALTTSPASFRTYTRTIKALSAPDPQRLLIETSVPDPLLPNSLSRVRVISAKFKDADTADFNAGRAAIGTGAFILKEYTPGTRVVLARNDSWWGGKLPWEEVVLSFATDDGGRLASLLSGDLDIIEAMPSQSAARVRENNRFHLIRGTSSRVVYLGMDHQRDTTPFITGKDGKPLPRNPLKDLRVRQALDMAINRQALVERVMEGDGVIAGQFLPEGAPGTSPTVKPTRYDPARAKALLAEAGYPDGFRMTVHGPNDRYINDAKLVQAVAQMFTRVGIDTQAEVMPWSVFSTRNPKGDFSFYLSAWGVNTGETSNPLKAIVATYDPKAGMGASNSGRYSNPEVDAKLAQALGTMDDAARNRLLGEICTAVFEDKAILPLHQEVSVWAARRDVTYVTRADQYTLAMGIGRA</sequence>
<protein>
    <submittedName>
        <fullName evidence="7">ABC transporter substrate-binding protein</fullName>
    </submittedName>
</protein>
<dbReference type="Proteomes" id="UP001589865">
    <property type="component" value="Unassembled WGS sequence"/>
</dbReference>
<dbReference type="SUPFAM" id="SSF53850">
    <property type="entry name" value="Periplasmic binding protein-like II"/>
    <property type="match status" value="1"/>
</dbReference>
<dbReference type="InterPro" id="IPR000914">
    <property type="entry name" value="SBP_5_dom"/>
</dbReference>
<gene>
    <name evidence="7" type="ORF">ACFFGY_02875</name>
</gene>
<dbReference type="InterPro" id="IPR030678">
    <property type="entry name" value="Peptide/Ni-bd"/>
</dbReference>
<feature type="domain" description="Solute-binding protein family 5" evidence="6">
    <location>
        <begin position="85"/>
        <end position="450"/>
    </location>
</feature>
<dbReference type="PANTHER" id="PTHR30290:SF9">
    <property type="entry name" value="OLIGOPEPTIDE-BINDING PROTEIN APPA"/>
    <property type="match status" value="1"/>
</dbReference>
<proteinExistence type="inferred from homology"/>
<dbReference type="Pfam" id="PF00496">
    <property type="entry name" value="SBP_bac_5"/>
    <property type="match status" value="1"/>
</dbReference>
<evidence type="ECO:0000256" key="4">
    <source>
        <dbReference type="ARBA" id="ARBA00022729"/>
    </source>
</evidence>
<evidence type="ECO:0000259" key="6">
    <source>
        <dbReference type="Pfam" id="PF00496"/>
    </source>
</evidence>
<keyword evidence="8" id="KW-1185">Reference proteome</keyword>
<comment type="subcellular location">
    <subcellularLocation>
        <location evidence="1">Periplasm</location>
    </subcellularLocation>
</comment>
<evidence type="ECO:0000256" key="2">
    <source>
        <dbReference type="ARBA" id="ARBA00005695"/>
    </source>
</evidence>
<dbReference type="Gene3D" id="3.40.190.10">
    <property type="entry name" value="Periplasmic binding protein-like II"/>
    <property type="match status" value="1"/>
</dbReference>
<feature type="chain" id="PRO_5047499104" evidence="5">
    <location>
        <begin position="31"/>
        <end position="538"/>
    </location>
</feature>